<feature type="modified residue" description="4-aspartylphosphate" evidence="7">
    <location>
        <position position="49"/>
    </location>
</feature>
<evidence type="ECO:0000256" key="2">
    <source>
        <dbReference type="ARBA" id="ARBA00023012"/>
    </source>
</evidence>
<evidence type="ECO:0000256" key="4">
    <source>
        <dbReference type="ARBA" id="ARBA00023125"/>
    </source>
</evidence>
<dbReference type="Pfam" id="PF00486">
    <property type="entry name" value="Trans_reg_C"/>
    <property type="match status" value="1"/>
</dbReference>
<evidence type="ECO:0000259" key="9">
    <source>
        <dbReference type="PROSITE" id="PS50110"/>
    </source>
</evidence>
<dbReference type="GO" id="GO:0000976">
    <property type="term" value="F:transcription cis-regulatory region binding"/>
    <property type="evidence" value="ECO:0007669"/>
    <property type="project" value="TreeGrafter"/>
</dbReference>
<dbReference type="SUPFAM" id="SSF52172">
    <property type="entry name" value="CheY-like"/>
    <property type="match status" value="1"/>
</dbReference>
<evidence type="ECO:0000313" key="11">
    <source>
        <dbReference type="EMBL" id="KJK48879.1"/>
    </source>
</evidence>
<dbReference type="CDD" id="cd00383">
    <property type="entry name" value="trans_reg_C"/>
    <property type="match status" value="1"/>
</dbReference>
<dbReference type="SMART" id="SM00448">
    <property type="entry name" value="REC"/>
    <property type="match status" value="1"/>
</dbReference>
<keyword evidence="1 7" id="KW-0597">Phosphoprotein</keyword>
<dbReference type="InterPro" id="IPR001789">
    <property type="entry name" value="Sig_transdc_resp-reg_receiver"/>
</dbReference>
<dbReference type="OrthoDB" id="4527530at2"/>
<evidence type="ECO:0000259" key="10">
    <source>
        <dbReference type="PROSITE" id="PS51755"/>
    </source>
</evidence>
<dbReference type="PROSITE" id="PS50110">
    <property type="entry name" value="RESPONSE_REGULATORY"/>
    <property type="match status" value="1"/>
</dbReference>
<dbReference type="GO" id="GO:0006355">
    <property type="term" value="P:regulation of DNA-templated transcription"/>
    <property type="evidence" value="ECO:0007669"/>
    <property type="project" value="InterPro"/>
</dbReference>
<feature type="DNA-binding region" description="OmpR/PhoB-type" evidence="8">
    <location>
        <begin position="124"/>
        <end position="219"/>
    </location>
</feature>
<dbReference type="InterPro" id="IPR011006">
    <property type="entry name" value="CheY-like_superfamily"/>
</dbReference>
<dbReference type="EMBL" id="JYJG01000096">
    <property type="protein sequence ID" value="KJK48879.1"/>
    <property type="molecule type" value="Genomic_DNA"/>
</dbReference>
<dbReference type="InterPro" id="IPR039420">
    <property type="entry name" value="WalR-like"/>
</dbReference>
<evidence type="ECO:0000256" key="3">
    <source>
        <dbReference type="ARBA" id="ARBA00023015"/>
    </source>
</evidence>
<dbReference type="Gene3D" id="1.10.10.10">
    <property type="entry name" value="Winged helix-like DNA-binding domain superfamily/Winged helix DNA-binding domain"/>
    <property type="match status" value="1"/>
</dbReference>
<dbReference type="PANTHER" id="PTHR48111">
    <property type="entry name" value="REGULATOR OF RPOS"/>
    <property type="match status" value="1"/>
</dbReference>
<dbReference type="PANTHER" id="PTHR48111:SF72">
    <property type="entry name" value="SENSORY TRANSDUCTION PROTEIN REGX3"/>
    <property type="match status" value="1"/>
</dbReference>
<dbReference type="SMART" id="SM00862">
    <property type="entry name" value="Trans_reg_C"/>
    <property type="match status" value="1"/>
</dbReference>
<dbReference type="eggNOG" id="COG0745">
    <property type="taxonomic scope" value="Bacteria"/>
</dbReference>
<keyword evidence="5" id="KW-0804">Transcription</keyword>
<dbReference type="GO" id="GO:0005829">
    <property type="term" value="C:cytosol"/>
    <property type="evidence" value="ECO:0007669"/>
    <property type="project" value="TreeGrafter"/>
</dbReference>
<dbReference type="Gene3D" id="3.40.50.2300">
    <property type="match status" value="1"/>
</dbReference>
<evidence type="ECO:0000256" key="5">
    <source>
        <dbReference type="ARBA" id="ARBA00023163"/>
    </source>
</evidence>
<keyword evidence="12" id="KW-1185">Reference proteome</keyword>
<dbReference type="InterPro" id="IPR001867">
    <property type="entry name" value="OmpR/PhoB-type_DNA-bd"/>
</dbReference>
<dbReference type="GO" id="GO:0032993">
    <property type="term" value="C:protein-DNA complex"/>
    <property type="evidence" value="ECO:0007669"/>
    <property type="project" value="TreeGrafter"/>
</dbReference>
<dbReference type="PATRIC" id="fig|68170.10.peg.3989"/>
<evidence type="ECO:0000313" key="12">
    <source>
        <dbReference type="Proteomes" id="UP000033393"/>
    </source>
</evidence>
<dbReference type="Gene3D" id="6.10.250.690">
    <property type="match status" value="1"/>
</dbReference>
<feature type="domain" description="Response regulatory" evidence="9">
    <location>
        <begin position="2"/>
        <end position="113"/>
    </location>
</feature>
<sequence>MRVLLVEDDDGVADALVEALRANGHRPARVRRGADALIAHRDADVVLLDLGLPDQDGLEVLRKLRKIDPVPVLVLTARGDERTVVRGLRLGADDYLIKPVRLAELLARIDAVARRSAARSQEPDDVVRVSDVEIDLQSRQVVVGGREISLTTKEFDVLAVLARRPGTAVSRQQLMDEVWGNAFVAVSRTLDVHLTQLRAKLDRPGLLHTIRGFGYRLGE</sequence>
<gene>
    <name evidence="11" type="ORF">UK23_15835</name>
</gene>
<keyword evidence="3" id="KW-0805">Transcription regulation</keyword>
<dbReference type="STRING" id="68170.GCA_000974445_01488"/>
<organism evidence="11 12">
    <name type="scientific">Lentzea aerocolonigenes</name>
    <name type="common">Lechevalieria aerocolonigenes</name>
    <name type="synonym">Saccharothrix aerocolonigenes</name>
    <dbReference type="NCBI Taxonomy" id="68170"/>
    <lineage>
        <taxon>Bacteria</taxon>
        <taxon>Bacillati</taxon>
        <taxon>Actinomycetota</taxon>
        <taxon>Actinomycetes</taxon>
        <taxon>Pseudonocardiales</taxon>
        <taxon>Pseudonocardiaceae</taxon>
        <taxon>Lentzea</taxon>
    </lineage>
</organism>
<dbReference type="RefSeq" id="WP_045312285.1">
    <property type="nucleotide sequence ID" value="NZ_JYJG01000096.1"/>
</dbReference>
<dbReference type="FunFam" id="1.10.10.10:FF:000018">
    <property type="entry name" value="DNA-binding response regulator ResD"/>
    <property type="match status" value="1"/>
</dbReference>
<dbReference type="Proteomes" id="UP000033393">
    <property type="component" value="Unassembled WGS sequence"/>
</dbReference>
<comment type="caution">
    <text evidence="11">The sequence shown here is derived from an EMBL/GenBank/DDBJ whole genome shotgun (WGS) entry which is preliminary data.</text>
</comment>
<dbReference type="AlphaFoldDB" id="A0A0F0GZI0"/>
<reference evidence="11 12" key="1">
    <citation type="submission" date="2015-02" db="EMBL/GenBank/DDBJ databases">
        <authorList>
            <person name="Ju K.-S."/>
            <person name="Doroghazi J.R."/>
            <person name="Metcalf W."/>
        </authorList>
    </citation>
    <scope>NUCLEOTIDE SEQUENCE [LARGE SCALE GENOMIC DNA]</scope>
    <source>
        <strain evidence="11 12">NRRL B-16140</strain>
    </source>
</reference>
<dbReference type="GO" id="GO:0000156">
    <property type="term" value="F:phosphorelay response regulator activity"/>
    <property type="evidence" value="ECO:0007669"/>
    <property type="project" value="TreeGrafter"/>
</dbReference>
<feature type="domain" description="OmpR/PhoB-type" evidence="10">
    <location>
        <begin position="124"/>
        <end position="219"/>
    </location>
</feature>
<dbReference type="InterPro" id="IPR036388">
    <property type="entry name" value="WH-like_DNA-bd_sf"/>
</dbReference>
<proteinExistence type="predicted"/>
<protein>
    <recommendedName>
        <fullName evidence="6">Sensory transduction protein RegX3</fullName>
    </recommendedName>
</protein>
<dbReference type="Pfam" id="PF00072">
    <property type="entry name" value="Response_reg"/>
    <property type="match status" value="1"/>
</dbReference>
<keyword evidence="2" id="KW-0902">Two-component regulatory system</keyword>
<keyword evidence="4 8" id="KW-0238">DNA-binding</keyword>
<evidence type="ECO:0000256" key="6">
    <source>
        <dbReference type="ARBA" id="ARBA00041201"/>
    </source>
</evidence>
<accession>A0A0F0GZI0</accession>
<evidence type="ECO:0000256" key="1">
    <source>
        <dbReference type="ARBA" id="ARBA00022553"/>
    </source>
</evidence>
<evidence type="ECO:0000256" key="7">
    <source>
        <dbReference type="PROSITE-ProRule" id="PRU00169"/>
    </source>
</evidence>
<name>A0A0F0GZI0_LENAE</name>
<evidence type="ECO:0000256" key="8">
    <source>
        <dbReference type="PROSITE-ProRule" id="PRU01091"/>
    </source>
</evidence>
<dbReference type="PROSITE" id="PS51755">
    <property type="entry name" value="OMPR_PHOB"/>
    <property type="match status" value="1"/>
</dbReference>